<sequence>MSEDIGLQDFWESFLGKRLWGFHLMELMRFWEAKWTLSFLSRIDSSVASQPLRGSQSIHYFFGDLLQGPKVLPVKASTVFVAVDKLVVKQRNDVQAKDSDSAQSNICRDAGCATVDELALKSSNSIWRLEGLVDHGLP</sequence>
<reference evidence="1" key="1">
    <citation type="submission" date="2021-01" db="EMBL/GenBank/DDBJ databases">
        <title>Adiantum capillus-veneris genome.</title>
        <authorList>
            <person name="Fang Y."/>
            <person name="Liao Q."/>
        </authorList>
    </citation>
    <scope>NUCLEOTIDE SEQUENCE</scope>
    <source>
        <strain evidence="1">H3</strain>
        <tissue evidence="1">Leaf</tissue>
    </source>
</reference>
<proteinExistence type="predicted"/>
<keyword evidence="2" id="KW-1185">Reference proteome</keyword>
<protein>
    <submittedName>
        <fullName evidence="1">Uncharacterized protein</fullName>
    </submittedName>
</protein>
<gene>
    <name evidence="1" type="ORF">GOP47_0001512</name>
</gene>
<dbReference type="EMBL" id="JABFUD020000003">
    <property type="protein sequence ID" value="KAI5081769.1"/>
    <property type="molecule type" value="Genomic_DNA"/>
</dbReference>
<evidence type="ECO:0000313" key="1">
    <source>
        <dbReference type="EMBL" id="KAI5081769.1"/>
    </source>
</evidence>
<name>A0A9D4V935_ADICA</name>
<comment type="caution">
    <text evidence="1">The sequence shown here is derived from an EMBL/GenBank/DDBJ whole genome shotgun (WGS) entry which is preliminary data.</text>
</comment>
<dbReference type="Proteomes" id="UP000886520">
    <property type="component" value="Chromosome 2"/>
</dbReference>
<accession>A0A9D4V935</accession>
<organism evidence="1 2">
    <name type="scientific">Adiantum capillus-veneris</name>
    <name type="common">Maidenhair fern</name>
    <dbReference type="NCBI Taxonomy" id="13818"/>
    <lineage>
        <taxon>Eukaryota</taxon>
        <taxon>Viridiplantae</taxon>
        <taxon>Streptophyta</taxon>
        <taxon>Embryophyta</taxon>
        <taxon>Tracheophyta</taxon>
        <taxon>Polypodiopsida</taxon>
        <taxon>Polypodiidae</taxon>
        <taxon>Polypodiales</taxon>
        <taxon>Pteridineae</taxon>
        <taxon>Pteridaceae</taxon>
        <taxon>Vittarioideae</taxon>
        <taxon>Adiantum</taxon>
    </lineage>
</organism>
<dbReference type="AlphaFoldDB" id="A0A9D4V935"/>
<evidence type="ECO:0000313" key="2">
    <source>
        <dbReference type="Proteomes" id="UP000886520"/>
    </source>
</evidence>